<evidence type="ECO:0000313" key="3">
    <source>
        <dbReference type="EMBL" id="RRJ23133.1"/>
    </source>
</evidence>
<comment type="caution">
    <text evidence="3">The sequence shown here is derived from an EMBL/GenBank/DDBJ whole genome shotgun (WGS) entry which is preliminary data.</text>
</comment>
<dbReference type="PANTHER" id="PTHR12526">
    <property type="entry name" value="GLYCOSYLTRANSFERASE"/>
    <property type="match status" value="1"/>
</dbReference>
<keyword evidence="4" id="KW-1185">Reference proteome</keyword>
<evidence type="ECO:0000259" key="1">
    <source>
        <dbReference type="Pfam" id="PF00534"/>
    </source>
</evidence>
<dbReference type="PANTHER" id="PTHR12526:SF638">
    <property type="entry name" value="SPORE COAT PROTEIN SA"/>
    <property type="match status" value="1"/>
</dbReference>
<dbReference type="Proteomes" id="UP000276260">
    <property type="component" value="Unassembled WGS sequence"/>
</dbReference>
<dbReference type="Gene3D" id="3.40.50.2000">
    <property type="entry name" value="Glycogen Phosphorylase B"/>
    <property type="match status" value="2"/>
</dbReference>
<dbReference type="CDD" id="cd03794">
    <property type="entry name" value="GT4_WbuB-like"/>
    <property type="match status" value="1"/>
</dbReference>
<accession>A0A3P3QS67</accession>
<feature type="domain" description="Glycosyltransferase subfamily 4-like N-terminal" evidence="2">
    <location>
        <begin position="18"/>
        <end position="190"/>
    </location>
</feature>
<dbReference type="OrthoDB" id="9764577at2"/>
<feature type="domain" description="Glycosyl transferase family 1" evidence="1">
    <location>
        <begin position="206"/>
        <end position="376"/>
    </location>
</feature>
<dbReference type="RefSeq" id="WP_046520971.1">
    <property type="nucleotide sequence ID" value="NZ_LAVS01000088.1"/>
</dbReference>
<dbReference type="GO" id="GO:0016757">
    <property type="term" value="F:glycosyltransferase activity"/>
    <property type="evidence" value="ECO:0007669"/>
    <property type="project" value="InterPro"/>
</dbReference>
<dbReference type="InterPro" id="IPR028098">
    <property type="entry name" value="Glyco_trans_4-like_N"/>
</dbReference>
<evidence type="ECO:0000313" key="4">
    <source>
        <dbReference type="Proteomes" id="UP000276260"/>
    </source>
</evidence>
<reference evidence="3 4" key="1">
    <citation type="submission" date="2018-11" db="EMBL/GenBank/DDBJ databases">
        <title>Draft genome analysis of Rheinheimera mesophila isolated from an industrial waste site.</title>
        <authorList>
            <person name="Yu Q."/>
            <person name="Qi Y."/>
            <person name="Zhang H."/>
            <person name="Lu Y."/>
            <person name="Pu J."/>
        </authorList>
    </citation>
    <scope>NUCLEOTIDE SEQUENCE [LARGE SCALE GENOMIC DNA]</scope>
    <source>
        <strain evidence="3 4">IITR13</strain>
    </source>
</reference>
<dbReference type="GO" id="GO:1901135">
    <property type="term" value="P:carbohydrate derivative metabolic process"/>
    <property type="evidence" value="ECO:0007669"/>
    <property type="project" value="UniProtKB-ARBA"/>
</dbReference>
<gene>
    <name evidence="3" type="ORF">EIK76_03345</name>
</gene>
<name>A0A3P3QS67_9GAMM</name>
<dbReference type="Pfam" id="PF00534">
    <property type="entry name" value="Glycos_transf_1"/>
    <property type="match status" value="1"/>
</dbReference>
<keyword evidence="3" id="KW-0808">Transferase</keyword>
<dbReference type="SUPFAM" id="SSF53756">
    <property type="entry name" value="UDP-Glycosyltransferase/glycogen phosphorylase"/>
    <property type="match status" value="1"/>
</dbReference>
<organism evidence="3 4">
    <name type="scientific">Rheinheimera mesophila</name>
    <dbReference type="NCBI Taxonomy" id="1547515"/>
    <lineage>
        <taxon>Bacteria</taxon>
        <taxon>Pseudomonadati</taxon>
        <taxon>Pseudomonadota</taxon>
        <taxon>Gammaproteobacteria</taxon>
        <taxon>Chromatiales</taxon>
        <taxon>Chromatiaceae</taxon>
        <taxon>Rheinheimera</taxon>
    </lineage>
</organism>
<proteinExistence type="predicted"/>
<protein>
    <submittedName>
        <fullName evidence="3">Glycosyltransferase WbuB</fullName>
    </submittedName>
</protein>
<dbReference type="InterPro" id="IPR001296">
    <property type="entry name" value="Glyco_trans_1"/>
</dbReference>
<dbReference type="Pfam" id="PF13579">
    <property type="entry name" value="Glyco_trans_4_4"/>
    <property type="match status" value="1"/>
</dbReference>
<sequence length="410" mass="45390">MKIIYLHQYFTTPSMSGGTRSYEMARRLVAAGHEVHIITSWRDYTEHESWFYENIDGIHVHWLPVEYSNKMSFTRRIVAFFSYAFRAGKKAIQVGGDLVFATSTPLTVAIPGVQVSKKLKVPMVFEVRDLWPELPIAVGALKNPISKFLAYQLEKFAYRNSNHIVALSPGMADGVLRTGFPASKISVIPNSADLDLFSSDEGKAREFRKARPELGDSQIVLYAGTLGLINGVTYFAELAAATVKIKPDVKFVLIGAGMEWDKVKARAEELDIIDNNFFMYPSLPKTQLVGAFAAASVSTSLFVDLKPMEANSANKFFDTLASGTPIAINYGGWQVPLLEENKAGIRLDRDICKAAKQLSDLLSDDVTLSLMAKNARVLAEEQFSRDILASKLEQVLKNTLIAESGNEANF</sequence>
<dbReference type="EMBL" id="RRCF01000001">
    <property type="protein sequence ID" value="RRJ23133.1"/>
    <property type="molecule type" value="Genomic_DNA"/>
</dbReference>
<dbReference type="AlphaFoldDB" id="A0A3P3QS67"/>
<evidence type="ECO:0000259" key="2">
    <source>
        <dbReference type="Pfam" id="PF13579"/>
    </source>
</evidence>